<sequence length="327" mass="36878">MLYHKDVDGDREYVHIFDEDKLKICFEALADTTNEIHDLPAQDGIKQKILGCVNPAQENRLTIPGIPPVVVLRKALDLQLSKHEHDVNVLNTYVSIYGSRFQRILLPAPDVLFSSKMGQSQSSFKAQDTASFLTSNLLYRKMTFAEYTYLCNRKELPCNGNYFSPDGLWQYSPDDPTGLSQNHEVLVKFTLAHSLGSILDNVLSSNIPVYREGGNLSKAASENIDMFARHLCAFPKKGKTEFKAGIKIESDCISFRMGNGLKTGVCYIPLIQGELENIEVEAYNIVISDEKYDALQKGDQEPMGIKFHEIADYYLPLLKSNFTFNSR</sequence>
<reference evidence="1 2" key="1">
    <citation type="submission" date="2007-08" db="EMBL/GenBank/DDBJ databases">
        <authorList>
            <person name="Fulton L."/>
            <person name="Clifton S."/>
            <person name="Fulton B."/>
            <person name="Xu J."/>
            <person name="Minx P."/>
            <person name="Pepin K.H."/>
            <person name="Johnson M."/>
            <person name="Thiruvilangam P."/>
            <person name="Bhonagiri V."/>
            <person name="Nash W.E."/>
            <person name="Mardis E.R."/>
            <person name="Wilson R.K."/>
        </authorList>
    </citation>
    <scope>NUCLEOTIDE SEQUENCE [LARGE SCALE GENOMIC DNA]</scope>
    <source>
        <strain evidence="2">ATCC BAA-613 / DSM 15670 / CCUG 46953 / JCM 12243 / WAL 16351</strain>
    </source>
</reference>
<name>A8S217_ENTBW</name>
<dbReference type="EMBL" id="ABCC02000047">
    <property type="protein sequence ID" value="EDP13678.1"/>
    <property type="molecule type" value="Genomic_DNA"/>
</dbReference>
<evidence type="ECO:0000313" key="2">
    <source>
        <dbReference type="Proteomes" id="UP000005396"/>
    </source>
</evidence>
<dbReference type="Proteomes" id="UP000005396">
    <property type="component" value="Unassembled WGS sequence"/>
</dbReference>
<dbReference type="AlphaFoldDB" id="A8S217"/>
<evidence type="ECO:0000313" key="1">
    <source>
        <dbReference type="EMBL" id="EDP13678.1"/>
    </source>
</evidence>
<proteinExistence type="predicted"/>
<protein>
    <submittedName>
        <fullName evidence="1">Uncharacterized protein</fullName>
    </submittedName>
</protein>
<dbReference type="HOGENOM" id="CLU_849159_0_0_9"/>
<accession>A8S217</accession>
<dbReference type="PaxDb" id="411902-CLOBOL_06243"/>
<organism evidence="1 2">
    <name type="scientific">Enterocloster bolteae (strain ATCC BAA-613 / DSM 15670 / CCUG 46953 / JCM 12243 / WAL 16351)</name>
    <name type="common">Clostridium bolteae</name>
    <dbReference type="NCBI Taxonomy" id="411902"/>
    <lineage>
        <taxon>Bacteria</taxon>
        <taxon>Bacillati</taxon>
        <taxon>Bacillota</taxon>
        <taxon>Clostridia</taxon>
        <taxon>Lachnospirales</taxon>
        <taxon>Lachnospiraceae</taxon>
        <taxon>Enterocloster</taxon>
    </lineage>
</organism>
<comment type="caution">
    <text evidence="1">The sequence shown here is derived from an EMBL/GenBank/DDBJ whole genome shotgun (WGS) entry which is preliminary data.</text>
</comment>
<dbReference type="RefSeq" id="WP_002564940.1">
    <property type="nucleotide sequence ID" value="NZ_DS480702.1"/>
</dbReference>
<gene>
    <name evidence="1" type="ORF">CLOBOL_06243</name>
</gene>
<reference evidence="1 2" key="2">
    <citation type="submission" date="2007-09" db="EMBL/GenBank/DDBJ databases">
        <title>Draft genome sequence of Clostridium bolteae (ATCC BAA-613).</title>
        <authorList>
            <person name="Sudarsanam P."/>
            <person name="Ley R."/>
            <person name="Guruge J."/>
            <person name="Turnbaugh P.J."/>
            <person name="Mahowald M."/>
            <person name="Liep D."/>
            <person name="Gordon J."/>
        </authorList>
    </citation>
    <scope>NUCLEOTIDE SEQUENCE [LARGE SCALE GENOMIC DNA]</scope>
    <source>
        <strain evidence="2">ATCC BAA-613 / DSM 15670 / CCUG 46953 / JCM 12243 / WAL 16351</strain>
    </source>
</reference>